<keyword evidence="1" id="KW-0092">Biotin</keyword>
<evidence type="ECO:0000256" key="3">
    <source>
        <dbReference type="ARBA" id="ARBA00047846"/>
    </source>
</evidence>
<dbReference type="EC" id="6.3.4.15" evidence="2"/>
<reference evidence="6 7" key="1">
    <citation type="submission" date="2013-08" db="EMBL/GenBank/DDBJ databases">
        <title>The genome sequence of Skermanella stibiiresistens.</title>
        <authorList>
            <person name="Zhu W."/>
            <person name="Wang G."/>
        </authorList>
    </citation>
    <scope>NUCLEOTIDE SEQUENCE [LARGE SCALE GENOMIC DNA]</scope>
    <source>
        <strain evidence="6 7">SB22</strain>
    </source>
</reference>
<accession>W9H541</accession>
<evidence type="ECO:0000313" key="7">
    <source>
        <dbReference type="Proteomes" id="UP000019486"/>
    </source>
</evidence>
<dbReference type="Pfam" id="PF02237">
    <property type="entry name" value="BPL_C"/>
    <property type="match status" value="1"/>
</dbReference>
<dbReference type="InterPro" id="IPR045864">
    <property type="entry name" value="aa-tRNA-synth_II/BPL/LPL"/>
</dbReference>
<name>W9H541_9PROT</name>
<dbReference type="SUPFAM" id="SSF55681">
    <property type="entry name" value="Class II aaRS and biotin synthetases"/>
    <property type="match status" value="1"/>
</dbReference>
<dbReference type="Pfam" id="PF16917">
    <property type="entry name" value="BPL_LplA_LipB_2"/>
    <property type="match status" value="1"/>
</dbReference>
<comment type="catalytic activity">
    <reaction evidence="3">
        <text>biotin + L-lysyl-[protein] + ATP = N(6)-biotinyl-L-lysyl-[protein] + AMP + diphosphate + H(+)</text>
        <dbReference type="Rhea" id="RHEA:11756"/>
        <dbReference type="Rhea" id="RHEA-COMP:9752"/>
        <dbReference type="Rhea" id="RHEA-COMP:10505"/>
        <dbReference type="ChEBI" id="CHEBI:15378"/>
        <dbReference type="ChEBI" id="CHEBI:29969"/>
        <dbReference type="ChEBI" id="CHEBI:30616"/>
        <dbReference type="ChEBI" id="CHEBI:33019"/>
        <dbReference type="ChEBI" id="CHEBI:57586"/>
        <dbReference type="ChEBI" id="CHEBI:83144"/>
        <dbReference type="ChEBI" id="CHEBI:456215"/>
        <dbReference type="EC" id="6.3.4.15"/>
    </reaction>
</comment>
<evidence type="ECO:0000259" key="5">
    <source>
        <dbReference type="Pfam" id="PF16917"/>
    </source>
</evidence>
<keyword evidence="7" id="KW-1185">Reference proteome</keyword>
<dbReference type="Gene3D" id="3.30.930.10">
    <property type="entry name" value="Bira Bifunctional Protein, Domain 2"/>
    <property type="match status" value="1"/>
</dbReference>
<feature type="domain" description="Biotin protein ligase C-terminal" evidence="4">
    <location>
        <begin position="215"/>
        <end position="249"/>
    </location>
</feature>
<dbReference type="InterPro" id="IPR003142">
    <property type="entry name" value="BPL_C"/>
</dbReference>
<organism evidence="6 7">
    <name type="scientific">Skermanella stibiiresistens SB22</name>
    <dbReference type="NCBI Taxonomy" id="1385369"/>
    <lineage>
        <taxon>Bacteria</taxon>
        <taxon>Pseudomonadati</taxon>
        <taxon>Pseudomonadota</taxon>
        <taxon>Alphaproteobacteria</taxon>
        <taxon>Rhodospirillales</taxon>
        <taxon>Azospirillaceae</taxon>
        <taxon>Skermanella</taxon>
    </lineage>
</organism>
<gene>
    <name evidence="6" type="ORF">N825_27915</name>
</gene>
<dbReference type="InterPro" id="IPR004143">
    <property type="entry name" value="BPL_LPL_catalytic"/>
</dbReference>
<evidence type="ECO:0000256" key="2">
    <source>
        <dbReference type="ARBA" id="ARBA00024227"/>
    </source>
</evidence>
<evidence type="ECO:0000256" key="1">
    <source>
        <dbReference type="ARBA" id="ARBA00023267"/>
    </source>
</evidence>
<dbReference type="EMBL" id="AVFL01000004">
    <property type="protein sequence ID" value="EWY41355.1"/>
    <property type="molecule type" value="Genomic_DNA"/>
</dbReference>
<dbReference type="Proteomes" id="UP000019486">
    <property type="component" value="Unassembled WGS sequence"/>
</dbReference>
<evidence type="ECO:0000259" key="4">
    <source>
        <dbReference type="Pfam" id="PF02237"/>
    </source>
</evidence>
<dbReference type="STRING" id="1385369.N825_27915"/>
<feature type="domain" description="BPL/LPL catalytic" evidence="5">
    <location>
        <begin position="34"/>
        <end position="205"/>
    </location>
</feature>
<comment type="caution">
    <text evidence="6">The sequence shown here is derived from an EMBL/GenBank/DDBJ whole genome shotgun (WGS) entry which is preliminary data.</text>
</comment>
<dbReference type="Gene3D" id="2.30.30.100">
    <property type="match status" value="1"/>
</dbReference>
<protein>
    <recommendedName>
        <fullName evidence="2">biotin--[biotin carboxyl-carrier protein] ligase</fullName>
        <ecNumber evidence="2">6.3.4.15</ecNumber>
    </recommendedName>
</protein>
<sequence>MALDIISNHAPDPELPPIYRAVAIEPGPLVGNDRGGAFAHASSLAAAGAEAGTLVWTRRVDRLDAAVVLEPNEPLVQSLPVCHVASLGLVDALGALGPPNIPVTFGWPDRVEVNGATVGGVRLTVAETRCAEAIPDWMVLGITIQVHGYPDDDDPGLRPDRTALHEEGFGEVEVVPLLESFSRHFLAWMNTWQEDGFDQVRQAWLTRATGLDDVVTLDLRGERLSGVFTGIDADGGLLLGREDGIHHIPLSDALRDPTWPVGGAS</sequence>
<proteinExistence type="predicted"/>
<dbReference type="GO" id="GO:0004077">
    <property type="term" value="F:biotin--[biotin carboxyl-carrier protein] ligase activity"/>
    <property type="evidence" value="ECO:0007669"/>
    <property type="project" value="UniProtKB-EC"/>
</dbReference>
<dbReference type="RefSeq" id="WP_245613041.1">
    <property type="nucleotide sequence ID" value="NZ_AVFL01000004.1"/>
</dbReference>
<evidence type="ECO:0000313" key="6">
    <source>
        <dbReference type="EMBL" id="EWY41355.1"/>
    </source>
</evidence>
<dbReference type="AlphaFoldDB" id="W9H541"/>